<feature type="signal peptide" evidence="1">
    <location>
        <begin position="1"/>
        <end position="33"/>
    </location>
</feature>
<evidence type="ECO:0000313" key="3">
    <source>
        <dbReference type="Proteomes" id="UP000829196"/>
    </source>
</evidence>
<dbReference type="AlphaFoldDB" id="A0A8T3B529"/>
<gene>
    <name evidence="2" type="ORF">KFK09_015130</name>
</gene>
<dbReference type="EMBL" id="JAGYWB010000011">
    <property type="protein sequence ID" value="KAI0504181.1"/>
    <property type="molecule type" value="Genomic_DNA"/>
</dbReference>
<feature type="chain" id="PRO_5035940996" evidence="1">
    <location>
        <begin position="34"/>
        <end position="66"/>
    </location>
</feature>
<keyword evidence="3" id="KW-1185">Reference proteome</keyword>
<proteinExistence type="predicted"/>
<sequence>MTPLPSFSRACLRCFASLLFLQFLLLLAGRMLTEPCITDRAKLGHSPLIRKNLEIPCTKPTLEEIT</sequence>
<name>A0A8T3B529_DENNO</name>
<protein>
    <submittedName>
        <fullName evidence="2">Uncharacterized protein</fullName>
    </submittedName>
</protein>
<dbReference type="Proteomes" id="UP000829196">
    <property type="component" value="Unassembled WGS sequence"/>
</dbReference>
<accession>A0A8T3B529</accession>
<comment type="caution">
    <text evidence="2">The sequence shown here is derived from an EMBL/GenBank/DDBJ whole genome shotgun (WGS) entry which is preliminary data.</text>
</comment>
<evidence type="ECO:0000313" key="2">
    <source>
        <dbReference type="EMBL" id="KAI0504181.1"/>
    </source>
</evidence>
<dbReference type="SMR" id="A0A8T3B529"/>
<evidence type="ECO:0000256" key="1">
    <source>
        <dbReference type="SAM" id="SignalP"/>
    </source>
</evidence>
<organism evidence="2 3">
    <name type="scientific">Dendrobium nobile</name>
    <name type="common">Orchid</name>
    <dbReference type="NCBI Taxonomy" id="94219"/>
    <lineage>
        <taxon>Eukaryota</taxon>
        <taxon>Viridiplantae</taxon>
        <taxon>Streptophyta</taxon>
        <taxon>Embryophyta</taxon>
        <taxon>Tracheophyta</taxon>
        <taxon>Spermatophyta</taxon>
        <taxon>Magnoliopsida</taxon>
        <taxon>Liliopsida</taxon>
        <taxon>Asparagales</taxon>
        <taxon>Orchidaceae</taxon>
        <taxon>Epidendroideae</taxon>
        <taxon>Malaxideae</taxon>
        <taxon>Dendrobiinae</taxon>
        <taxon>Dendrobium</taxon>
    </lineage>
</organism>
<keyword evidence="1" id="KW-0732">Signal</keyword>
<reference evidence="2" key="1">
    <citation type="journal article" date="2022" name="Front. Genet.">
        <title>Chromosome-Scale Assembly of the Dendrobium nobile Genome Provides Insights Into the Molecular Mechanism of the Biosynthesis of the Medicinal Active Ingredient of Dendrobium.</title>
        <authorList>
            <person name="Xu Q."/>
            <person name="Niu S.-C."/>
            <person name="Li K.-L."/>
            <person name="Zheng P.-J."/>
            <person name="Zhang X.-J."/>
            <person name="Jia Y."/>
            <person name="Liu Y."/>
            <person name="Niu Y.-X."/>
            <person name="Yu L.-H."/>
            <person name="Chen D.-F."/>
            <person name="Zhang G.-Q."/>
        </authorList>
    </citation>
    <scope>NUCLEOTIDE SEQUENCE</scope>
    <source>
        <tissue evidence="2">Leaf</tissue>
    </source>
</reference>